<proteinExistence type="predicted"/>
<dbReference type="AlphaFoldDB" id="A0A2T1C607"/>
<dbReference type="NCBIfam" id="TIGR02595">
    <property type="entry name" value="PEP_CTERM"/>
    <property type="match status" value="1"/>
</dbReference>
<evidence type="ECO:0000259" key="2">
    <source>
        <dbReference type="Pfam" id="PF13449"/>
    </source>
</evidence>
<dbReference type="InterPro" id="IPR013424">
    <property type="entry name" value="Ice-binding_C"/>
</dbReference>
<protein>
    <submittedName>
        <fullName evidence="3">PEP-CTERM sorting domain-containing protein</fullName>
    </submittedName>
</protein>
<feature type="chain" id="PRO_5015474523" evidence="1">
    <location>
        <begin position="31"/>
        <end position="405"/>
    </location>
</feature>
<dbReference type="PANTHER" id="PTHR37957">
    <property type="entry name" value="BLR7070 PROTEIN"/>
    <property type="match status" value="1"/>
</dbReference>
<sequence>MISNKYRVNLKAIALSTVLFSAISSTPSQAANITSLDFIGQATVATRTQFQGTEIGGLSGITYNSHTNKYYAISDDRSTINPARFYTLDIDLSSGSLTSSNINFTSVTNLTQPDDSVFAPNSLDPEGIALLGNSIFVSSEGEVSSNRIINPFINQFDLATGQQIQALPIANKFLPLPLTIPTERGIRNNLALESLTITEDRQYLFSATENALVQDGNEASLTDGSPSRILKYDLTTGQPIAEYLYQTEPIFSDSNPPGGFKTNGLVELLALDNNGNCFLSMERAFAAGVGNSVKIYESCIGNATNIVNIPSLNANGTNDITPVQKRLLLDLSTLGLKLDNLEGITFGSNLPDGRRSLIIVSDNNFSTSQETQFLAFAVNQTSVPEPSGIVGISMLVAWGWWKRRK</sequence>
<evidence type="ECO:0000313" key="3">
    <source>
        <dbReference type="EMBL" id="PSB03722.1"/>
    </source>
</evidence>
<reference evidence="3 4" key="2">
    <citation type="submission" date="2018-03" db="EMBL/GenBank/DDBJ databases">
        <title>The ancient ancestry and fast evolution of plastids.</title>
        <authorList>
            <person name="Moore K.R."/>
            <person name="Magnabosco C."/>
            <person name="Momper L."/>
            <person name="Gold D.A."/>
            <person name="Bosak T."/>
            <person name="Fournier G.P."/>
        </authorList>
    </citation>
    <scope>NUCLEOTIDE SEQUENCE [LARGE SCALE GENOMIC DNA]</scope>
    <source>
        <strain evidence="3 4">CCAP 1448/3</strain>
    </source>
</reference>
<accession>A0A2T1C607</accession>
<dbReference type="EMBL" id="PVWJ01000026">
    <property type="protein sequence ID" value="PSB03722.1"/>
    <property type="molecule type" value="Genomic_DNA"/>
</dbReference>
<dbReference type="RefSeq" id="WP_106287992.1">
    <property type="nucleotide sequence ID" value="NZ_CAWNTC010000246.1"/>
</dbReference>
<dbReference type="Pfam" id="PF13449">
    <property type="entry name" value="Phytase-like"/>
    <property type="match status" value="1"/>
</dbReference>
<organism evidence="3 4">
    <name type="scientific">Merismopedia glauca CCAP 1448/3</name>
    <dbReference type="NCBI Taxonomy" id="1296344"/>
    <lineage>
        <taxon>Bacteria</taxon>
        <taxon>Bacillati</taxon>
        <taxon>Cyanobacteriota</taxon>
        <taxon>Cyanophyceae</taxon>
        <taxon>Synechococcales</taxon>
        <taxon>Merismopediaceae</taxon>
        <taxon>Merismopedia</taxon>
    </lineage>
</organism>
<dbReference type="Proteomes" id="UP000238762">
    <property type="component" value="Unassembled WGS sequence"/>
</dbReference>
<feature type="signal peptide" evidence="1">
    <location>
        <begin position="1"/>
        <end position="30"/>
    </location>
</feature>
<dbReference type="OrthoDB" id="474992at2"/>
<reference evidence="3 4" key="1">
    <citation type="submission" date="2018-02" db="EMBL/GenBank/DDBJ databases">
        <authorList>
            <person name="Cohen D.B."/>
            <person name="Kent A.D."/>
        </authorList>
    </citation>
    <scope>NUCLEOTIDE SEQUENCE [LARGE SCALE GENOMIC DNA]</scope>
    <source>
        <strain evidence="3 4">CCAP 1448/3</strain>
    </source>
</reference>
<dbReference type="InterPro" id="IPR027372">
    <property type="entry name" value="Phytase-like_dom"/>
</dbReference>
<dbReference type="InterPro" id="IPR011044">
    <property type="entry name" value="Quino_amine_DH_bsu"/>
</dbReference>
<comment type="caution">
    <text evidence="3">The sequence shown here is derived from an EMBL/GenBank/DDBJ whole genome shotgun (WGS) entry which is preliminary data.</text>
</comment>
<keyword evidence="4" id="KW-1185">Reference proteome</keyword>
<evidence type="ECO:0000313" key="4">
    <source>
        <dbReference type="Proteomes" id="UP000238762"/>
    </source>
</evidence>
<feature type="domain" description="Phytase-like" evidence="2">
    <location>
        <begin position="53"/>
        <end position="365"/>
    </location>
</feature>
<dbReference type="SUPFAM" id="SSF50969">
    <property type="entry name" value="YVTN repeat-like/Quinoprotein amine dehydrogenase"/>
    <property type="match status" value="1"/>
</dbReference>
<keyword evidence="1" id="KW-0732">Signal</keyword>
<dbReference type="PANTHER" id="PTHR37957:SF1">
    <property type="entry name" value="PHYTASE-LIKE DOMAIN-CONTAINING PROTEIN"/>
    <property type="match status" value="1"/>
</dbReference>
<name>A0A2T1C607_9CYAN</name>
<evidence type="ECO:0000256" key="1">
    <source>
        <dbReference type="SAM" id="SignalP"/>
    </source>
</evidence>
<gene>
    <name evidence="3" type="ORF">C7B64_07300</name>
</gene>